<evidence type="ECO:0000313" key="1">
    <source>
        <dbReference type="EMBL" id="GAG10255.1"/>
    </source>
</evidence>
<protein>
    <submittedName>
        <fullName evidence="1">Uncharacterized protein</fullName>
    </submittedName>
</protein>
<dbReference type="EMBL" id="BARS01020689">
    <property type="protein sequence ID" value="GAG10255.1"/>
    <property type="molecule type" value="Genomic_DNA"/>
</dbReference>
<accession>X0UWX8</accession>
<reference evidence="1" key="1">
    <citation type="journal article" date="2014" name="Front. Microbiol.">
        <title>High frequency of phylogenetically diverse reductive dehalogenase-homologous genes in deep subseafloor sedimentary metagenomes.</title>
        <authorList>
            <person name="Kawai M."/>
            <person name="Futagami T."/>
            <person name="Toyoda A."/>
            <person name="Takaki Y."/>
            <person name="Nishi S."/>
            <person name="Hori S."/>
            <person name="Arai W."/>
            <person name="Tsubouchi T."/>
            <person name="Morono Y."/>
            <person name="Uchiyama I."/>
            <person name="Ito T."/>
            <person name="Fujiyama A."/>
            <person name="Inagaki F."/>
            <person name="Takami H."/>
        </authorList>
    </citation>
    <scope>NUCLEOTIDE SEQUENCE</scope>
    <source>
        <strain evidence="1">Expedition CK06-06</strain>
    </source>
</reference>
<sequence>MAETTFWIRERFPVLYESGEAKAVLVDITSFAQMELIMDSLVNREEEPEDAILAASAVLQRLVAQARQEPPSPDWERDLDEL</sequence>
<dbReference type="AlphaFoldDB" id="X0UWX8"/>
<comment type="caution">
    <text evidence="1">The sequence shown here is derived from an EMBL/GenBank/DDBJ whole genome shotgun (WGS) entry which is preliminary data.</text>
</comment>
<proteinExistence type="predicted"/>
<name>X0UWX8_9ZZZZ</name>
<organism evidence="1">
    <name type="scientific">marine sediment metagenome</name>
    <dbReference type="NCBI Taxonomy" id="412755"/>
    <lineage>
        <taxon>unclassified sequences</taxon>
        <taxon>metagenomes</taxon>
        <taxon>ecological metagenomes</taxon>
    </lineage>
</organism>
<gene>
    <name evidence="1" type="ORF">S01H1_33331</name>
</gene>